<feature type="region of interest" description="Disordered" evidence="7">
    <location>
        <begin position="72"/>
        <end position="96"/>
    </location>
</feature>
<feature type="compositionally biased region" description="Basic and acidic residues" evidence="7">
    <location>
        <begin position="795"/>
        <end position="830"/>
    </location>
</feature>
<evidence type="ECO:0000256" key="7">
    <source>
        <dbReference type="SAM" id="MobiDB-lite"/>
    </source>
</evidence>
<organism evidence="8 9">
    <name type="scientific">Lentithecium fluviatile CBS 122367</name>
    <dbReference type="NCBI Taxonomy" id="1168545"/>
    <lineage>
        <taxon>Eukaryota</taxon>
        <taxon>Fungi</taxon>
        <taxon>Dikarya</taxon>
        <taxon>Ascomycota</taxon>
        <taxon>Pezizomycotina</taxon>
        <taxon>Dothideomycetes</taxon>
        <taxon>Pleosporomycetidae</taxon>
        <taxon>Pleosporales</taxon>
        <taxon>Massarineae</taxon>
        <taxon>Lentitheciaceae</taxon>
        <taxon>Lentithecium</taxon>
    </lineage>
</organism>
<dbReference type="GO" id="GO:0030490">
    <property type="term" value="P:maturation of SSU-rRNA"/>
    <property type="evidence" value="ECO:0007669"/>
    <property type="project" value="TreeGrafter"/>
</dbReference>
<dbReference type="Proteomes" id="UP000799291">
    <property type="component" value="Unassembled WGS sequence"/>
</dbReference>
<feature type="compositionally biased region" description="Basic and acidic residues" evidence="7">
    <location>
        <begin position="300"/>
        <end position="313"/>
    </location>
</feature>
<sequence>MPPSQLKRLKASLREQGITGPQKSKKQKKSQAKNADQAAKKSAALASIRESFNPFEFKHLSRPKKFEYVTNQPQTAKRKVLGRPGVTKSQGEETRRKTLLPELSRKNKVGGILDRRIGEDDPTMNIEDKMMARFEREQQRKRGGNAFDLEDADDEIELTHGGKALEFDEDDLGQEDYDAASVSASSDGGEDRFLKRKRRRDSESEEAEDETTEDQPERKKSKAEVMKEVIAKSKLHKYERQQRKEDDDDLRDELDKDLNDVLAALRGHMNKPAAAPELPKNNAKPDFGINPDRAALLAGKPREAADREYDARMRQMLFDQRSKPTERTKTEEEKAKEEAEKLQALEEKRMRRMRGEQTSDDEEPKKKGNDEDEDEDMESIQDDAAEFGLAAQQEQRSRTEVIEDEDDFLLEDDLIASDSDADMTSDDESDDGSEVDDTMAVDDDDFLKSVLSETPKPKAVNGVLTIGSEPSSKLAYTYVCPRSHEELLKVFKTVAVADIPTVVQRIRALYHAGLHTENKDKLSDFACALIDHISYLSNQTPPAPLSVIESVIRHIHSMSRSYPSAIATRFREHLKQLQTSNDPTPGDLTILTAIGSIYPTSDHFHQVVTPAITLMARWLGLTTPASTKDVATGAYIGALCLHYQRLSKRYIPELIRYTTLCLKAPHPTPTLLTAHTQNILIAADLWSKSPSMIEIFTPLLMPLKSSNQATAHTRLSILLQNARLRRRPQLLHFHRPLPIKSSIPKFEESFDPNKHYDPDKERAEAAKLRKEYKRERKGALRELRKDASFIAREKLKEKKEKDRAYEEKHRRLVAEIQGEEGRERNEYEKEKRKRRGR</sequence>
<evidence type="ECO:0000256" key="4">
    <source>
        <dbReference type="ARBA" id="ARBA00022552"/>
    </source>
</evidence>
<keyword evidence="4" id="KW-0698">rRNA processing</keyword>
<feature type="region of interest" description="Disordered" evidence="7">
    <location>
        <begin position="268"/>
        <end position="440"/>
    </location>
</feature>
<dbReference type="InterPro" id="IPR007276">
    <property type="entry name" value="Nop14"/>
</dbReference>
<evidence type="ECO:0000313" key="8">
    <source>
        <dbReference type="EMBL" id="KAF2682705.1"/>
    </source>
</evidence>
<proteinExistence type="inferred from homology"/>
<keyword evidence="5" id="KW-0539">Nucleus</keyword>
<dbReference type="Pfam" id="PF04147">
    <property type="entry name" value="Nop14"/>
    <property type="match status" value="2"/>
</dbReference>
<feature type="compositionally biased region" description="Acidic residues" evidence="7">
    <location>
        <begin position="370"/>
        <end position="385"/>
    </location>
</feature>
<evidence type="ECO:0000256" key="6">
    <source>
        <dbReference type="ARBA" id="ARBA00024695"/>
    </source>
</evidence>
<gene>
    <name evidence="8" type="ORF">K458DRAFT_369725</name>
</gene>
<feature type="compositionally biased region" description="Low complexity" evidence="7">
    <location>
        <begin position="32"/>
        <end position="42"/>
    </location>
</feature>
<evidence type="ECO:0000313" key="9">
    <source>
        <dbReference type="Proteomes" id="UP000799291"/>
    </source>
</evidence>
<reference evidence="8" key="1">
    <citation type="journal article" date="2020" name="Stud. Mycol.">
        <title>101 Dothideomycetes genomes: a test case for predicting lifestyles and emergence of pathogens.</title>
        <authorList>
            <person name="Haridas S."/>
            <person name="Albert R."/>
            <person name="Binder M."/>
            <person name="Bloem J."/>
            <person name="Labutti K."/>
            <person name="Salamov A."/>
            <person name="Andreopoulos B."/>
            <person name="Baker S."/>
            <person name="Barry K."/>
            <person name="Bills G."/>
            <person name="Bluhm B."/>
            <person name="Cannon C."/>
            <person name="Castanera R."/>
            <person name="Culley D."/>
            <person name="Daum C."/>
            <person name="Ezra D."/>
            <person name="Gonzalez J."/>
            <person name="Henrissat B."/>
            <person name="Kuo A."/>
            <person name="Liang C."/>
            <person name="Lipzen A."/>
            <person name="Lutzoni F."/>
            <person name="Magnuson J."/>
            <person name="Mondo S."/>
            <person name="Nolan M."/>
            <person name="Ohm R."/>
            <person name="Pangilinan J."/>
            <person name="Park H.-J."/>
            <person name="Ramirez L."/>
            <person name="Alfaro M."/>
            <person name="Sun H."/>
            <person name="Tritt A."/>
            <person name="Yoshinaga Y."/>
            <person name="Zwiers L.-H."/>
            <person name="Turgeon B."/>
            <person name="Goodwin S."/>
            <person name="Spatafora J."/>
            <person name="Crous P."/>
            <person name="Grigoriev I."/>
        </authorList>
    </citation>
    <scope>NUCLEOTIDE SEQUENCE</scope>
    <source>
        <strain evidence="8">CBS 122367</strain>
    </source>
</reference>
<evidence type="ECO:0000256" key="5">
    <source>
        <dbReference type="ARBA" id="ARBA00023242"/>
    </source>
</evidence>
<comment type="subcellular location">
    <subcellularLocation>
        <location evidence="1">Nucleus</location>
        <location evidence="1">Nucleolus</location>
    </subcellularLocation>
</comment>
<feature type="region of interest" description="Disordered" evidence="7">
    <location>
        <begin position="795"/>
        <end position="837"/>
    </location>
</feature>
<dbReference type="PANTHER" id="PTHR23183:SF0">
    <property type="entry name" value="NUCLEOLAR PROTEIN 14"/>
    <property type="match status" value="1"/>
</dbReference>
<keyword evidence="9" id="KW-1185">Reference proteome</keyword>
<comment type="function">
    <text evidence="6">Involved in nucleolar processing of pre-18S ribosomal RNA. Has a role in the nuclear export of 40S pre-ribosomal subunit to the cytoplasm.</text>
</comment>
<feature type="region of interest" description="Disordered" evidence="7">
    <location>
        <begin position="1"/>
        <end position="42"/>
    </location>
</feature>
<dbReference type="OrthoDB" id="441771at2759"/>
<feature type="compositionally biased region" description="Basic and acidic residues" evidence="7">
    <location>
        <begin position="320"/>
        <end position="369"/>
    </location>
</feature>
<accession>A0A6G1IX66</accession>
<evidence type="ECO:0000256" key="2">
    <source>
        <dbReference type="ARBA" id="ARBA00007466"/>
    </source>
</evidence>
<evidence type="ECO:0000256" key="3">
    <source>
        <dbReference type="ARBA" id="ARBA00022517"/>
    </source>
</evidence>
<feature type="compositionally biased region" description="Basic and acidic residues" evidence="7">
    <location>
        <begin position="215"/>
        <end position="245"/>
    </location>
</feature>
<comment type="similarity">
    <text evidence="2">Belongs to the NOP14 family.</text>
</comment>
<dbReference type="AlphaFoldDB" id="A0A6G1IX66"/>
<feature type="compositionally biased region" description="Acidic residues" evidence="7">
    <location>
        <begin position="167"/>
        <end position="178"/>
    </location>
</feature>
<feature type="compositionally biased region" description="Basic and acidic residues" evidence="7">
    <location>
        <begin position="157"/>
        <end position="166"/>
    </location>
</feature>
<name>A0A6G1IX66_9PLEO</name>
<feature type="region of interest" description="Disordered" evidence="7">
    <location>
        <begin position="134"/>
        <end position="252"/>
    </location>
</feature>
<feature type="compositionally biased region" description="Acidic residues" evidence="7">
    <location>
        <begin position="203"/>
        <end position="214"/>
    </location>
</feature>
<dbReference type="EMBL" id="MU005586">
    <property type="protein sequence ID" value="KAF2682705.1"/>
    <property type="molecule type" value="Genomic_DNA"/>
</dbReference>
<dbReference type="GO" id="GO:0032040">
    <property type="term" value="C:small-subunit processome"/>
    <property type="evidence" value="ECO:0007669"/>
    <property type="project" value="InterPro"/>
</dbReference>
<dbReference type="GO" id="GO:0030692">
    <property type="term" value="C:Noc4p-Nop14p complex"/>
    <property type="evidence" value="ECO:0007669"/>
    <property type="project" value="TreeGrafter"/>
</dbReference>
<keyword evidence="3" id="KW-0690">Ribosome biogenesis</keyword>
<protein>
    <submittedName>
        <fullName evidence="8">Nop14-like protein</fullName>
    </submittedName>
</protein>
<dbReference type="PANTHER" id="PTHR23183">
    <property type="entry name" value="NOP14"/>
    <property type="match status" value="1"/>
</dbReference>
<feature type="compositionally biased region" description="Acidic residues" evidence="7">
    <location>
        <begin position="402"/>
        <end position="440"/>
    </location>
</feature>
<evidence type="ECO:0000256" key="1">
    <source>
        <dbReference type="ARBA" id="ARBA00004604"/>
    </source>
</evidence>